<dbReference type="AlphaFoldDB" id="A0A9W8V9A5"/>
<dbReference type="OrthoDB" id="420606at2759"/>
<comment type="caution">
    <text evidence="8">The sequence shown here is derived from an EMBL/GenBank/DDBJ whole genome shotgun (WGS) entry which is preliminary data.</text>
</comment>
<keyword evidence="3" id="KW-0285">Flavoprotein</keyword>
<dbReference type="SUPFAM" id="SSF51905">
    <property type="entry name" value="FAD/NAD(P)-binding domain"/>
    <property type="match status" value="1"/>
</dbReference>
<feature type="domain" description="FAD-binding" evidence="7">
    <location>
        <begin position="8"/>
        <end position="339"/>
    </location>
</feature>
<proteinExistence type="inferred from homology"/>
<reference evidence="8" key="1">
    <citation type="submission" date="2022-09" db="EMBL/GenBank/DDBJ databases">
        <title>Fusarium specimens isolated from Avocado Roots.</title>
        <authorList>
            <person name="Stajich J."/>
            <person name="Roper C."/>
            <person name="Heimlech-Rivalta G."/>
        </authorList>
    </citation>
    <scope>NUCLEOTIDE SEQUENCE</scope>
    <source>
        <strain evidence="8">CF00136</strain>
    </source>
</reference>
<accession>A0A9W8V9A5</accession>
<evidence type="ECO:0000256" key="4">
    <source>
        <dbReference type="ARBA" id="ARBA00022827"/>
    </source>
</evidence>
<comment type="similarity">
    <text evidence="2">Belongs to the paxM FAD-dependent monooxygenase family.</text>
</comment>
<dbReference type="InterPro" id="IPR002938">
    <property type="entry name" value="FAD-bd"/>
</dbReference>
<dbReference type="InterPro" id="IPR036188">
    <property type="entry name" value="FAD/NAD-bd_sf"/>
</dbReference>
<gene>
    <name evidence="8" type="ORF">NW762_012683</name>
</gene>
<keyword evidence="5" id="KW-0560">Oxidoreductase</keyword>
<organism evidence="8 9">
    <name type="scientific">Fusarium torreyae</name>
    <dbReference type="NCBI Taxonomy" id="1237075"/>
    <lineage>
        <taxon>Eukaryota</taxon>
        <taxon>Fungi</taxon>
        <taxon>Dikarya</taxon>
        <taxon>Ascomycota</taxon>
        <taxon>Pezizomycotina</taxon>
        <taxon>Sordariomycetes</taxon>
        <taxon>Hypocreomycetidae</taxon>
        <taxon>Hypocreales</taxon>
        <taxon>Nectriaceae</taxon>
        <taxon>Fusarium</taxon>
    </lineage>
</organism>
<protein>
    <recommendedName>
        <fullName evidence="7">FAD-binding domain-containing protein</fullName>
    </recommendedName>
</protein>
<evidence type="ECO:0000256" key="3">
    <source>
        <dbReference type="ARBA" id="ARBA00022630"/>
    </source>
</evidence>
<dbReference type="Pfam" id="PF01494">
    <property type="entry name" value="FAD_binding_3"/>
    <property type="match status" value="1"/>
</dbReference>
<dbReference type="PRINTS" id="PR00420">
    <property type="entry name" value="RNGMNOXGNASE"/>
</dbReference>
<keyword evidence="4" id="KW-0274">FAD</keyword>
<dbReference type="GO" id="GO:0071949">
    <property type="term" value="F:FAD binding"/>
    <property type="evidence" value="ECO:0007669"/>
    <property type="project" value="InterPro"/>
</dbReference>
<dbReference type="InterPro" id="IPR050493">
    <property type="entry name" value="FAD-dep_Monooxygenase_BioMet"/>
</dbReference>
<evidence type="ECO:0000313" key="8">
    <source>
        <dbReference type="EMBL" id="KAJ4248354.1"/>
    </source>
</evidence>
<dbReference type="GO" id="GO:0004497">
    <property type="term" value="F:monooxygenase activity"/>
    <property type="evidence" value="ECO:0007669"/>
    <property type="project" value="UniProtKB-KW"/>
</dbReference>
<evidence type="ECO:0000256" key="2">
    <source>
        <dbReference type="ARBA" id="ARBA00007992"/>
    </source>
</evidence>
<sequence>MTFNKQRIVIAGGGLGGLAAACRLAGDGNDVELYERSTSLSTASGAIFIRAGAVKCFYRWQLREAFEAVTAPIQVYETRGAETNETIHELDASTYSNFPEWSTDREALQTVLYNEAVKAGAKVHFGNGIDDVEEDDHHAFVTLQDGSKITADLLLAADGISSRLRPKILAHVDPARLTVIRAPSTHYPTEIPLSKLANNEATKALCHPPDSERSFMWPGKGGYLVAKFNRHRGLLNAMFSIQHGSADSESSEQKLYDATSDVNVVRKFFASYNPTVAALADMMESCSRWRLARLEPLDTWSSPKKRLVLLGDSAHAMLPNLASGFSSIVEDVEALSKILRDSGKDMAGVIEMWENIRIPRTSLLQNGSLFHYKIYSLGKPLDYGLSEEEKNIPMGNGDRDAPLNSERFMKWAFDHDTTEEVESAIK</sequence>
<evidence type="ECO:0000313" key="9">
    <source>
        <dbReference type="Proteomes" id="UP001152049"/>
    </source>
</evidence>
<dbReference type="PROSITE" id="PS51257">
    <property type="entry name" value="PROKAR_LIPOPROTEIN"/>
    <property type="match status" value="1"/>
</dbReference>
<keyword evidence="6" id="KW-0503">Monooxygenase</keyword>
<dbReference type="PANTHER" id="PTHR13789:SF315">
    <property type="entry name" value="FAD-DEPENDENT MONOOXYGENASE MDPD"/>
    <property type="match status" value="1"/>
</dbReference>
<evidence type="ECO:0000256" key="6">
    <source>
        <dbReference type="ARBA" id="ARBA00023033"/>
    </source>
</evidence>
<evidence type="ECO:0000256" key="1">
    <source>
        <dbReference type="ARBA" id="ARBA00001974"/>
    </source>
</evidence>
<dbReference type="Proteomes" id="UP001152049">
    <property type="component" value="Unassembled WGS sequence"/>
</dbReference>
<dbReference type="Gene3D" id="3.50.50.60">
    <property type="entry name" value="FAD/NAD(P)-binding domain"/>
    <property type="match status" value="1"/>
</dbReference>
<keyword evidence="9" id="KW-1185">Reference proteome</keyword>
<evidence type="ECO:0000256" key="5">
    <source>
        <dbReference type="ARBA" id="ARBA00023002"/>
    </source>
</evidence>
<comment type="cofactor">
    <cofactor evidence="1">
        <name>FAD</name>
        <dbReference type="ChEBI" id="CHEBI:57692"/>
    </cofactor>
</comment>
<dbReference type="EMBL" id="JAOQAZ010000036">
    <property type="protein sequence ID" value="KAJ4248354.1"/>
    <property type="molecule type" value="Genomic_DNA"/>
</dbReference>
<evidence type="ECO:0000259" key="7">
    <source>
        <dbReference type="Pfam" id="PF01494"/>
    </source>
</evidence>
<dbReference type="PANTHER" id="PTHR13789">
    <property type="entry name" value="MONOOXYGENASE"/>
    <property type="match status" value="1"/>
</dbReference>
<name>A0A9W8V9A5_9HYPO</name>